<dbReference type="Gene3D" id="3.30.70.100">
    <property type="match status" value="1"/>
</dbReference>
<dbReference type="OrthoDB" id="8379403at2"/>
<dbReference type="EMBL" id="LSRP01000085">
    <property type="protein sequence ID" value="OJF96891.1"/>
    <property type="molecule type" value="Genomic_DNA"/>
</dbReference>
<name>A0A657LSC8_9HYPH</name>
<proteinExistence type="predicted"/>
<sequence length="99" mass="10689">MTQPTILEIAVCTVTDRPAAEQARRAAMQAVRSFPGFVSWRALTAPDRQDLIADLVEWTDKPSADAAAARVQADPAFAPYMATIASVSLMQHFVTAEAI</sequence>
<evidence type="ECO:0008006" key="3">
    <source>
        <dbReference type="Google" id="ProtNLM"/>
    </source>
</evidence>
<keyword evidence="2" id="KW-1185">Reference proteome</keyword>
<gene>
    <name evidence="1" type="ORF">AX760_03285</name>
</gene>
<dbReference type="Proteomes" id="UP000182661">
    <property type="component" value="Unassembled WGS sequence"/>
</dbReference>
<accession>A0A657LSC8</accession>
<evidence type="ECO:0000313" key="1">
    <source>
        <dbReference type="EMBL" id="OJF96891.1"/>
    </source>
</evidence>
<reference evidence="1 2" key="1">
    <citation type="submission" date="2016-02" db="EMBL/GenBank/DDBJ databases">
        <title>Genome sequencing of a beta-galactosidase producing bacteria Rhizobium sp. 59.</title>
        <authorList>
            <person name="Wang D."/>
            <person name="Kot W."/>
            <person name="Qin Y."/>
            <person name="Hansen L."/>
            <person name="Naqvi K."/>
            <person name="Rensing C."/>
        </authorList>
    </citation>
    <scope>NUCLEOTIDE SEQUENCE [LARGE SCALE GENOMIC DNA]</scope>
    <source>
        <strain evidence="1 2">59</strain>
    </source>
</reference>
<dbReference type="RefSeq" id="WP_071833233.1">
    <property type="nucleotide sequence ID" value="NZ_LSRP01000085.1"/>
</dbReference>
<dbReference type="AlphaFoldDB" id="A0A657LSC8"/>
<dbReference type="SUPFAM" id="SSF54909">
    <property type="entry name" value="Dimeric alpha+beta barrel"/>
    <property type="match status" value="1"/>
</dbReference>
<evidence type="ECO:0000313" key="2">
    <source>
        <dbReference type="Proteomes" id="UP000182661"/>
    </source>
</evidence>
<dbReference type="InterPro" id="IPR011008">
    <property type="entry name" value="Dimeric_a/b-barrel"/>
</dbReference>
<organism evidence="1 2">
    <name type="scientific">Pararhizobium antarcticum</name>
    <dbReference type="NCBI Taxonomy" id="1798805"/>
    <lineage>
        <taxon>Bacteria</taxon>
        <taxon>Pseudomonadati</taxon>
        <taxon>Pseudomonadota</taxon>
        <taxon>Alphaproteobacteria</taxon>
        <taxon>Hyphomicrobiales</taxon>
        <taxon>Rhizobiaceae</taxon>
        <taxon>Rhizobium/Agrobacterium group</taxon>
        <taxon>Pararhizobium</taxon>
    </lineage>
</organism>
<protein>
    <recommendedName>
        <fullName evidence="3">ABM domain-containing protein</fullName>
    </recommendedName>
</protein>
<comment type="caution">
    <text evidence="1">The sequence shown here is derived from an EMBL/GenBank/DDBJ whole genome shotgun (WGS) entry which is preliminary data.</text>
</comment>